<dbReference type="Proteomes" id="UP000182660">
    <property type="component" value="Unassembled WGS sequence"/>
</dbReference>
<reference evidence="5 6" key="1">
    <citation type="submission" date="2016-11" db="EMBL/GenBank/DDBJ databases">
        <authorList>
            <person name="Klemetsen T."/>
        </authorList>
    </citation>
    <scope>NUCLEOTIDE SEQUENCE [LARGE SCALE GENOMIC DNA]</scope>
    <source>
        <strain evidence="5">MT 2528</strain>
    </source>
</reference>
<protein>
    <submittedName>
        <fullName evidence="5">Phospholipase C</fullName>
    </submittedName>
</protein>
<organism evidence="5 6">
    <name type="scientific">Moritella viscosa</name>
    <dbReference type="NCBI Taxonomy" id="80854"/>
    <lineage>
        <taxon>Bacteria</taxon>
        <taxon>Pseudomonadati</taxon>
        <taxon>Pseudomonadota</taxon>
        <taxon>Gammaproteobacteria</taxon>
        <taxon>Alteromonadales</taxon>
        <taxon>Moritellaceae</taxon>
        <taxon>Moritella</taxon>
    </lineage>
</organism>
<evidence type="ECO:0000256" key="3">
    <source>
        <dbReference type="SAM" id="SignalP"/>
    </source>
</evidence>
<name>A0ABY1HK30_9GAMM</name>
<feature type="signal peptide" evidence="3">
    <location>
        <begin position="1"/>
        <end position="22"/>
    </location>
</feature>
<feature type="domain" description="Endonuclease/exonuclease/phosphatase" evidence="4">
    <location>
        <begin position="178"/>
        <end position="429"/>
    </location>
</feature>
<dbReference type="PANTHER" id="PTHR16320">
    <property type="entry name" value="SPHINGOMYELINASE FAMILY MEMBER"/>
    <property type="match status" value="1"/>
</dbReference>
<proteinExistence type="predicted"/>
<dbReference type="InterPro" id="IPR005135">
    <property type="entry name" value="Endo/exonuclease/phosphatase"/>
</dbReference>
<evidence type="ECO:0000313" key="5">
    <source>
        <dbReference type="EMBL" id="SGZ03479.1"/>
    </source>
</evidence>
<dbReference type="InterPro" id="IPR017766">
    <property type="entry name" value="Sphingomyelinase/PLipase_C"/>
</dbReference>
<comment type="caution">
    <text evidence="5">The sequence shown here is derived from an EMBL/GenBank/DDBJ whole genome shotgun (WGS) entry which is preliminary data.</text>
</comment>
<dbReference type="Pfam" id="PF03372">
    <property type="entry name" value="Exo_endo_phos"/>
    <property type="match status" value="1"/>
</dbReference>
<evidence type="ECO:0000313" key="6">
    <source>
        <dbReference type="Proteomes" id="UP000182660"/>
    </source>
</evidence>
<dbReference type="CDD" id="cd09078">
    <property type="entry name" value="nSMase"/>
    <property type="match status" value="1"/>
</dbReference>
<dbReference type="InterPro" id="IPR036691">
    <property type="entry name" value="Endo/exonu/phosph_ase_sf"/>
</dbReference>
<sequence>MIKNLILFVIVSVTFSCSNAWAQSYIYLTNNTLQPLEITVNQSGSPLVKGESWFQHAVSVAPLATVRYLEMNRDKGIKSGKDYYFDTTVTAEDGSNVVLKQKLTGTLTFSNIWHGTKESNWFQDRNIHTVNQEFAGEDTTIAFKSEFARVNGDDYYYVIHPKQASTSRGLNNNLNVLAYNVWALLPELLPGVTSVKVKERLRLIKDKIKGYDVVVFSELFDNYNRNIFLNGLKSEYPYQTSVVDKSGSLEDGGVVILSRWPIKKEVQMTFDNCDGTDCLSAKGVMYVQINKGGNSYHIFGSHTQAWTKEKNQMTRTKQFNQMRDFIDNQSISGADPVIIAGDLNVDKTKYPHEYDHMLRTLSAEEPPRDGGYEYTYDGTVNNWTNGEKENLDYVLYSTSHLVPMTSSSKVLVPRSIHPDVFPMFDLSDHFAITGNLTFNIPEGDKDTVD</sequence>
<accession>A0ABY1HK30</accession>
<dbReference type="InterPro" id="IPR038772">
    <property type="entry name" value="Sph/SMPD2-like"/>
</dbReference>
<dbReference type="Gene3D" id="3.60.10.10">
    <property type="entry name" value="Endonuclease/exonuclease/phosphatase"/>
    <property type="match status" value="1"/>
</dbReference>
<evidence type="ECO:0000256" key="1">
    <source>
        <dbReference type="ARBA" id="ARBA00022729"/>
    </source>
</evidence>
<dbReference type="PROSITE" id="PS51257">
    <property type="entry name" value="PROKAR_LIPOPROTEIN"/>
    <property type="match status" value="1"/>
</dbReference>
<feature type="chain" id="PRO_5047232324" evidence="3">
    <location>
        <begin position="23"/>
        <end position="449"/>
    </location>
</feature>
<keyword evidence="1 3" id="KW-0732">Signal</keyword>
<keyword evidence="2" id="KW-0378">Hydrolase</keyword>
<dbReference type="GeneID" id="61298068"/>
<dbReference type="PANTHER" id="PTHR16320:SF23">
    <property type="entry name" value="SPHINGOMYELINASE C 1"/>
    <property type="match status" value="1"/>
</dbReference>
<evidence type="ECO:0000259" key="4">
    <source>
        <dbReference type="Pfam" id="PF03372"/>
    </source>
</evidence>
<dbReference type="RefSeq" id="WP_075473579.1">
    <property type="nucleotide sequence ID" value="NZ_CAWQZC010000084.1"/>
</dbReference>
<dbReference type="EMBL" id="FPLJ01000142">
    <property type="protein sequence ID" value="SGZ03479.1"/>
    <property type="molecule type" value="Genomic_DNA"/>
</dbReference>
<keyword evidence="6" id="KW-1185">Reference proteome</keyword>
<evidence type="ECO:0000256" key="2">
    <source>
        <dbReference type="ARBA" id="ARBA00022801"/>
    </source>
</evidence>
<gene>
    <name evidence="5" type="ORF">MT2528_4606</name>
</gene>
<dbReference type="SUPFAM" id="SSF56219">
    <property type="entry name" value="DNase I-like"/>
    <property type="match status" value="1"/>
</dbReference>